<feature type="compositionally biased region" description="Polar residues" evidence="4">
    <location>
        <begin position="698"/>
        <end position="718"/>
    </location>
</feature>
<dbReference type="Gene3D" id="4.10.240.10">
    <property type="entry name" value="Zn(2)-C6 fungal-type DNA-binding domain"/>
    <property type="match status" value="1"/>
</dbReference>
<dbReference type="Proteomes" id="UP000518752">
    <property type="component" value="Unassembled WGS sequence"/>
</dbReference>
<evidence type="ECO:0000256" key="4">
    <source>
        <dbReference type="SAM" id="MobiDB-lite"/>
    </source>
</evidence>
<accession>A0A8H5I1W5</accession>
<dbReference type="Pfam" id="PF04082">
    <property type="entry name" value="Fungal_trans"/>
    <property type="match status" value="1"/>
</dbReference>
<dbReference type="InterPro" id="IPR007219">
    <property type="entry name" value="XnlR_reg_dom"/>
</dbReference>
<dbReference type="OrthoDB" id="424974at2759"/>
<dbReference type="PANTHER" id="PTHR31001">
    <property type="entry name" value="UNCHARACTERIZED TRANSCRIPTIONAL REGULATORY PROTEIN"/>
    <property type="match status" value="1"/>
</dbReference>
<protein>
    <recommendedName>
        <fullName evidence="5">Zn(2)-C6 fungal-type domain-containing protein</fullName>
    </recommendedName>
</protein>
<keyword evidence="2" id="KW-0479">Metal-binding</keyword>
<sequence>MPPDPPHNQHARRVSRKHVSEDDIDIRRARGEVSCAECRRLKLKCDKKIPCSSCVRRGVHSICPNGKMAAGQGTRFVLADTSQLHTKITEMGQRIRQLEDALAICQSGVSSEPHPLLRDELLSVKFGPESGSVLHPSPTRKASNESLDAVGTLTIFDRDQSKYFGRSAGSEFVSAYPKQKTLLLAGAEIEPGWVPDEKPTSLPPSLLRLTNMFPLAVEENLEQTMDVLFTYLPEQPRAWALCETYLEQASWHFQPIRRDELIDDILVPIYRSQKERASSEVRQPHTISPHRLATLFIIFALGALVDLTLEPFNSEAETFSLLCRAAVSLRSIFDSPEIATVQAIVLWAHFQTFAGKRYTVDSAWSVMSLGAKVAQSMGLHRDGSRWDFDIKTVDRRRVLFYETFCSELFHSLFIGRPPAIRPSYMDCEFPTEEETFVDEEGNSQIGYFQWKYEFCRDILSQVLELTLTAEPPSYQTVLDLDRKVREKTLPPYLNVFMNPEDEHFTPSAYMRRCFLGQMLLLFIHRSFFAQAMLDHPVNPLRSPYAPSFLAAYRCASGIIKSSLNHYDRFPDLCRRWWGIVAPLFSAAMIVGSIVTRSPASTMAPNAFIELGLACDLFEKCTNLSRRSRSGSAILNRLRAKAFEAFSQHRSGISPIPSILSVSRDYGDDELALFGGQTRVIFSRLLLRQRDSEKKKLESSVNSPTSASNPESPAPNETNYESRDVSPENLPDVHPSLVEYLSLLPPSQHPHSSLPQQRAATEPMFNGPFPPENFFSPPHFEMQNMYVSPPPMSPEDSSMDGYLPFFPNMGNSFTSEPIGMNGASGSEVLNMDLMMRDSGPGIPAIDQQWRTFMKDSGLLDHGSHP</sequence>
<evidence type="ECO:0000313" key="6">
    <source>
        <dbReference type="EMBL" id="KAF5393704.1"/>
    </source>
</evidence>
<evidence type="ECO:0000256" key="3">
    <source>
        <dbReference type="ARBA" id="ARBA00023242"/>
    </source>
</evidence>
<dbReference type="PANTHER" id="PTHR31001:SF56">
    <property type="entry name" value="ZN(2)-C6 FUNGAL-TYPE DOMAIN-CONTAINING PROTEIN"/>
    <property type="match status" value="1"/>
</dbReference>
<dbReference type="GO" id="GO:0003677">
    <property type="term" value="F:DNA binding"/>
    <property type="evidence" value="ECO:0007669"/>
    <property type="project" value="InterPro"/>
</dbReference>
<name>A0A8H5I1W5_9AGAR</name>
<dbReference type="Pfam" id="PF00172">
    <property type="entry name" value="Zn_clus"/>
    <property type="match status" value="1"/>
</dbReference>
<dbReference type="AlphaFoldDB" id="A0A8H5I1W5"/>
<keyword evidence="7" id="KW-1185">Reference proteome</keyword>
<evidence type="ECO:0000259" key="5">
    <source>
        <dbReference type="PROSITE" id="PS50048"/>
    </source>
</evidence>
<feature type="region of interest" description="Disordered" evidence="4">
    <location>
        <begin position="692"/>
        <end position="731"/>
    </location>
</feature>
<evidence type="ECO:0000256" key="1">
    <source>
        <dbReference type="ARBA" id="ARBA00004123"/>
    </source>
</evidence>
<dbReference type="InterPro" id="IPR001138">
    <property type="entry name" value="Zn2Cys6_DnaBD"/>
</dbReference>
<evidence type="ECO:0000256" key="2">
    <source>
        <dbReference type="ARBA" id="ARBA00022723"/>
    </source>
</evidence>
<dbReference type="SMART" id="SM00066">
    <property type="entry name" value="GAL4"/>
    <property type="match status" value="1"/>
</dbReference>
<proteinExistence type="predicted"/>
<comment type="caution">
    <text evidence="6">The sequence shown here is derived from an EMBL/GenBank/DDBJ whole genome shotgun (WGS) entry which is preliminary data.</text>
</comment>
<dbReference type="EMBL" id="JAACJN010000001">
    <property type="protein sequence ID" value="KAF5393704.1"/>
    <property type="molecule type" value="Genomic_DNA"/>
</dbReference>
<dbReference type="GO" id="GO:0000981">
    <property type="term" value="F:DNA-binding transcription factor activity, RNA polymerase II-specific"/>
    <property type="evidence" value="ECO:0007669"/>
    <property type="project" value="InterPro"/>
</dbReference>
<dbReference type="GO" id="GO:0006351">
    <property type="term" value="P:DNA-templated transcription"/>
    <property type="evidence" value="ECO:0007669"/>
    <property type="project" value="InterPro"/>
</dbReference>
<dbReference type="CDD" id="cd12148">
    <property type="entry name" value="fungal_TF_MHR"/>
    <property type="match status" value="1"/>
</dbReference>
<reference evidence="6 7" key="1">
    <citation type="journal article" date="2020" name="ISME J.">
        <title>Uncovering the hidden diversity of litter-decomposition mechanisms in mushroom-forming fungi.</title>
        <authorList>
            <person name="Floudas D."/>
            <person name="Bentzer J."/>
            <person name="Ahren D."/>
            <person name="Johansson T."/>
            <person name="Persson P."/>
            <person name="Tunlid A."/>
        </authorList>
    </citation>
    <scope>NUCLEOTIDE SEQUENCE [LARGE SCALE GENOMIC DNA]</scope>
    <source>
        <strain evidence="6 7">CBS 406.79</strain>
    </source>
</reference>
<feature type="domain" description="Zn(2)-C6 fungal-type" evidence="5">
    <location>
        <begin position="34"/>
        <end position="63"/>
    </location>
</feature>
<dbReference type="CDD" id="cd00067">
    <property type="entry name" value="GAL4"/>
    <property type="match status" value="1"/>
</dbReference>
<dbReference type="SUPFAM" id="SSF57701">
    <property type="entry name" value="Zn2/Cys6 DNA-binding domain"/>
    <property type="match status" value="1"/>
</dbReference>
<comment type="subcellular location">
    <subcellularLocation>
        <location evidence="1">Nucleus</location>
    </subcellularLocation>
</comment>
<evidence type="ECO:0000313" key="7">
    <source>
        <dbReference type="Proteomes" id="UP000518752"/>
    </source>
</evidence>
<organism evidence="6 7">
    <name type="scientific">Collybiopsis confluens</name>
    <dbReference type="NCBI Taxonomy" id="2823264"/>
    <lineage>
        <taxon>Eukaryota</taxon>
        <taxon>Fungi</taxon>
        <taxon>Dikarya</taxon>
        <taxon>Basidiomycota</taxon>
        <taxon>Agaricomycotina</taxon>
        <taxon>Agaricomycetes</taxon>
        <taxon>Agaricomycetidae</taxon>
        <taxon>Agaricales</taxon>
        <taxon>Marasmiineae</taxon>
        <taxon>Omphalotaceae</taxon>
        <taxon>Collybiopsis</taxon>
    </lineage>
</organism>
<keyword evidence="3" id="KW-0539">Nucleus</keyword>
<dbReference type="SMART" id="SM00906">
    <property type="entry name" value="Fungal_trans"/>
    <property type="match status" value="1"/>
</dbReference>
<dbReference type="GO" id="GO:0008270">
    <property type="term" value="F:zinc ion binding"/>
    <property type="evidence" value="ECO:0007669"/>
    <property type="project" value="InterPro"/>
</dbReference>
<feature type="region of interest" description="Disordered" evidence="4">
    <location>
        <begin position="1"/>
        <end position="22"/>
    </location>
</feature>
<gene>
    <name evidence="6" type="ORF">D9757_000116</name>
</gene>
<dbReference type="PROSITE" id="PS00463">
    <property type="entry name" value="ZN2_CY6_FUNGAL_1"/>
    <property type="match status" value="1"/>
</dbReference>
<dbReference type="InterPro" id="IPR050613">
    <property type="entry name" value="Sec_Metabolite_Reg"/>
</dbReference>
<dbReference type="PROSITE" id="PS50048">
    <property type="entry name" value="ZN2_CY6_FUNGAL_2"/>
    <property type="match status" value="1"/>
</dbReference>
<dbReference type="GO" id="GO:0005634">
    <property type="term" value="C:nucleus"/>
    <property type="evidence" value="ECO:0007669"/>
    <property type="project" value="UniProtKB-SubCell"/>
</dbReference>
<dbReference type="InterPro" id="IPR036864">
    <property type="entry name" value="Zn2-C6_fun-type_DNA-bd_sf"/>
</dbReference>